<dbReference type="GO" id="GO:0016020">
    <property type="term" value="C:membrane"/>
    <property type="evidence" value="ECO:0007669"/>
    <property type="project" value="InterPro"/>
</dbReference>
<sequence length="719" mass="83216">MVVRTSQHYQGESKECNCSIKEPKLPWQYICIIGNAQYETDAIRSHKMWNNAFPSFWHVWGTPSSIEPNDIPPNIQFIKSNTSKTWAEGIDILLTIAQYTYDCEYIFTHDDDLDFSLRNASDTRQLDEMLVDLLLEYQPAVAGFPWTFGDQTYAGMKSQAPFQGDDVNVLTGFDSGMILYHKSIVSFFIPYSPRGEGGFIGQWSHAIRLNAIQYKNLVSISNVPVKQRNSKKNLAGGLVLDSASRHPYEYKMNKPYLQFLSTGLLNPAQRFGRELMQMDITWSAEKVKERTSLEEIALNQKMHRSFNRWDFYDLSHPILANNTWIRSHFTDSDIDDFMAMRDELGMDFRFTIHLFTSLQNMPAFMNLWTSLSKAEQISNPISIHIHIDNREQMPASEFISNLRDIRALKSPHGPVVISVNTWRKGPIQTFMNAWFPHSTKEYGIFLPHENCTVSPNFLQYSKRITSYYSKHSSAAIHGFSLHNIGTDASKNRPWTPNVKHELFVLQHPPSFGFVANPNQWVEFVTWFHGLPHDFEPMVYDSAVNQLDVNERWDKFLGRYLVEFGKALCILGESSKMTDTIKLDTIVPVTDLEVYNYQFEKVKKVSSLNYGKRVRPLDKCTLLMFVRDRSRITWRRIEHYQNHRLLDSIVVVWDNQDNATALVPLTTLEGNSTTVIPVHVIHPERMSLSNRFLPYKEIKTTCVINLHEDMNIYPEDLTRG</sequence>
<reference evidence="4 5" key="1">
    <citation type="submission" date="2016-07" db="EMBL/GenBank/DDBJ databases">
        <title>Pervasive Adenine N6-methylation of Active Genes in Fungi.</title>
        <authorList>
            <consortium name="DOE Joint Genome Institute"/>
            <person name="Mondo S.J."/>
            <person name="Dannebaum R.O."/>
            <person name="Kuo R.C."/>
            <person name="Labutti K."/>
            <person name="Haridas S."/>
            <person name="Kuo A."/>
            <person name="Salamov A."/>
            <person name="Ahrendt S.R."/>
            <person name="Lipzen A."/>
            <person name="Sullivan W."/>
            <person name="Andreopoulos W.B."/>
            <person name="Clum A."/>
            <person name="Lindquist E."/>
            <person name="Daum C."/>
            <person name="Ramamoorthy G.K."/>
            <person name="Gryganskyi A."/>
            <person name="Culley D."/>
            <person name="Magnuson J.K."/>
            <person name="James T.Y."/>
            <person name="O'Malley M.A."/>
            <person name="Stajich J.E."/>
            <person name="Spatafora J.W."/>
            <person name="Visel A."/>
            <person name="Grigoriev I.V."/>
        </authorList>
    </citation>
    <scope>NUCLEOTIDE SEQUENCE [LARGE SCALE GENOMIC DNA]</scope>
    <source>
        <strain evidence="4 5">JEL800</strain>
    </source>
</reference>
<evidence type="ECO:0000259" key="3">
    <source>
        <dbReference type="Pfam" id="PF09258"/>
    </source>
</evidence>
<feature type="domain" description="Glycosyl transferase 64" evidence="3">
    <location>
        <begin position="620"/>
        <end position="717"/>
    </location>
</feature>
<name>A0A1Y2CR71_9FUNG</name>
<dbReference type="Pfam" id="PF09258">
    <property type="entry name" value="Glyco_transf_64"/>
    <property type="match status" value="1"/>
</dbReference>
<dbReference type="Proteomes" id="UP000193642">
    <property type="component" value="Unassembled WGS sequence"/>
</dbReference>
<dbReference type="Gene3D" id="3.90.550.10">
    <property type="entry name" value="Spore Coat Polysaccharide Biosynthesis Protein SpsA, Chain A"/>
    <property type="match status" value="2"/>
</dbReference>
<evidence type="ECO:0000256" key="2">
    <source>
        <dbReference type="ARBA" id="ARBA00023157"/>
    </source>
</evidence>
<keyword evidence="1" id="KW-0808">Transferase</keyword>
<dbReference type="InterPro" id="IPR029044">
    <property type="entry name" value="Nucleotide-diphossugar_trans"/>
</dbReference>
<keyword evidence="2" id="KW-1015">Disulfide bond</keyword>
<organism evidence="4 5">
    <name type="scientific">Rhizoclosmatium globosum</name>
    <dbReference type="NCBI Taxonomy" id="329046"/>
    <lineage>
        <taxon>Eukaryota</taxon>
        <taxon>Fungi</taxon>
        <taxon>Fungi incertae sedis</taxon>
        <taxon>Chytridiomycota</taxon>
        <taxon>Chytridiomycota incertae sedis</taxon>
        <taxon>Chytridiomycetes</taxon>
        <taxon>Chytridiales</taxon>
        <taxon>Chytriomycetaceae</taxon>
        <taxon>Rhizoclosmatium</taxon>
    </lineage>
</organism>
<dbReference type="EMBL" id="MCGO01000009">
    <property type="protein sequence ID" value="ORY49334.1"/>
    <property type="molecule type" value="Genomic_DNA"/>
</dbReference>
<dbReference type="GO" id="GO:0016757">
    <property type="term" value="F:glycosyltransferase activity"/>
    <property type="evidence" value="ECO:0007669"/>
    <property type="project" value="InterPro"/>
</dbReference>
<evidence type="ECO:0000313" key="5">
    <source>
        <dbReference type="Proteomes" id="UP000193642"/>
    </source>
</evidence>
<dbReference type="OrthoDB" id="2014201at2759"/>
<dbReference type="STRING" id="329046.A0A1Y2CR71"/>
<dbReference type="InterPro" id="IPR015338">
    <property type="entry name" value="GT64_dom"/>
</dbReference>
<keyword evidence="5" id="KW-1185">Reference proteome</keyword>
<dbReference type="AlphaFoldDB" id="A0A1Y2CR71"/>
<protein>
    <recommendedName>
        <fullName evidence="3">Glycosyl transferase 64 domain-containing protein</fullName>
    </recommendedName>
</protein>
<proteinExistence type="predicted"/>
<evidence type="ECO:0000256" key="1">
    <source>
        <dbReference type="ARBA" id="ARBA00022679"/>
    </source>
</evidence>
<dbReference type="PANTHER" id="PTHR33604:SF3">
    <property type="entry name" value="OSJNBA0004B13.7 PROTEIN"/>
    <property type="match status" value="1"/>
</dbReference>
<comment type="caution">
    <text evidence="4">The sequence shown here is derived from an EMBL/GenBank/DDBJ whole genome shotgun (WGS) entry which is preliminary data.</text>
</comment>
<accession>A0A1Y2CR71</accession>
<evidence type="ECO:0000313" key="4">
    <source>
        <dbReference type="EMBL" id="ORY49334.1"/>
    </source>
</evidence>
<gene>
    <name evidence="4" type="ORF">BCR33DRAFT_713696</name>
</gene>
<dbReference type="PANTHER" id="PTHR33604">
    <property type="entry name" value="OSJNBA0004B13.7 PROTEIN"/>
    <property type="match status" value="1"/>
</dbReference>